<organism evidence="4 5">
    <name type="scientific">Cudoniella acicularis</name>
    <dbReference type="NCBI Taxonomy" id="354080"/>
    <lineage>
        <taxon>Eukaryota</taxon>
        <taxon>Fungi</taxon>
        <taxon>Dikarya</taxon>
        <taxon>Ascomycota</taxon>
        <taxon>Pezizomycotina</taxon>
        <taxon>Leotiomycetes</taxon>
        <taxon>Helotiales</taxon>
        <taxon>Tricladiaceae</taxon>
        <taxon>Cudoniella</taxon>
    </lineage>
</organism>
<dbReference type="InterPro" id="IPR046529">
    <property type="entry name" value="DUF6594"/>
</dbReference>
<evidence type="ECO:0000256" key="1">
    <source>
        <dbReference type="SAM" id="MobiDB-lite"/>
    </source>
</evidence>
<dbReference type="AlphaFoldDB" id="A0A8H4RJJ8"/>
<keyword evidence="2" id="KW-0812">Transmembrane</keyword>
<accession>A0A8H4RJJ8</accession>
<evidence type="ECO:0000313" key="4">
    <source>
        <dbReference type="EMBL" id="KAF4630198.1"/>
    </source>
</evidence>
<feature type="transmembrane region" description="Helical" evidence="2">
    <location>
        <begin position="289"/>
        <end position="309"/>
    </location>
</feature>
<feature type="compositionally biased region" description="Low complexity" evidence="1">
    <location>
        <begin position="69"/>
        <end position="83"/>
    </location>
</feature>
<gene>
    <name evidence="4" type="ORF">G7Y89_g7942</name>
</gene>
<proteinExistence type="predicted"/>
<evidence type="ECO:0000259" key="3">
    <source>
        <dbReference type="Pfam" id="PF20237"/>
    </source>
</evidence>
<dbReference type="PANTHER" id="PTHR34502:SF3">
    <property type="entry name" value="DUF6594 DOMAIN-CONTAINING PROTEIN"/>
    <property type="match status" value="1"/>
</dbReference>
<evidence type="ECO:0000256" key="2">
    <source>
        <dbReference type="SAM" id="Phobius"/>
    </source>
</evidence>
<evidence type="ECO:0000313" key="5">
    <source>
        <dbReference type="Proteomes" id="UP000566819"/>
    </source>
</evidence>
<reference evidence="4 5" key="1">
    <citation type="submission" date="2020-03" db="EMBL/GenBank/DDBJ databases">
        <title>Draft Genome Sequence of Cudoniella acicularis.</title>
        <authorList>
            <person name="Buettner E."/>
            <person name="Kellner H."/>
        </authorList>
    </citation>
    <scope>NUCLEOTIDE SEQUENCE [LARGE SCALE GENOMIC DNA]</scope>
    <source>
        <strain evidence="4 5">DSM 108380</strain>
    </source>
</reference>
<dbReference type="PANTHER" id="PTHR34502">
    <property type="entry name" value="DUF6594 DOMAIN-CONTAINING PROTEIN-RELATED"/>
    <property type="match status" value="1"/>
</dbReference>
<dbReference type="Pfam" id="PF20237">
    <property type="entry name" value="DUF6594"/>
    <property type="match status" value="1"/>
</dbReference>
<feature type="compositionally biased region" description="Basic and acidic residues" evidence="1">
    <location>
        <begin position="50"/>
        <end position="60"/>
    </location>
</feature>
<feature type="compositionally biased region" description="Low complexity" evidence="1">
    <location>
        <begin position="14"/>
        <end position="27"/>
    </location>
</feature>
<sequence length="361" mass="40738">MAAVSRAAVELVPPEESASSPISSPPETFAANDDTAERADPLPQAPMKSSEIRNRGEGRAARGSTHNDGSSSGSTPTLTPSSSEAEGETQVHDRPRGYPQLATYLNSNDNWAMYRSFGNLSARTLLQLEIELTELEKKIQALDEADSADPAMTDRLIGLGESPGNNKQKENIDEARKKLCEYFDLFLHVCQVRALERPSERDYFSFVNWMWNEKPLVKGKDDFAFYAEDFVSATKHSEKRTRLGNFIETRLDRWPRLRVLFQTERERRKSRDESVHHYSEKHIEFVAKGINVCLSMGVLLVPVMILFLVEMSREWMAWLVFIFVMGFPLVMSAVMEPKAQDLLFGTAAYAAVLVTFLGNFK</sequence>
<feature type="region of interest" description="Disordered" evidence="1">
    <location>
        <begin position="1"/>
        <end position="100"/>
    </location>
</feature>
<feature type="transmembrane region" description="Helical" evidence="2">
    <location>
        <begin position="342"/>
        <end position="360"/>
    </location>
</feature>
<dbReference type="Proteomes" id="UP000566819">
    <property type="component" value="Unassembled WGS sequence"/>
</dbReference>
<dbReference type="EMBL" id="JAAMPI010000577">
    <property type="protein sequence ID" value="KAF4630198.1"/>
    <property type="molecule type" value="Genomic_DNA"/>
</dbReference>
<protein>
    <recommendedName>
        <fullName evidence="3">DUF6594 domain-containing protein</fullName>
    </recommendedName>
</protein>
<feature type="domain" description="DUF6594" evidence="3">
    <location>
        <begin position="98"/>
        <end position="354"/>
    </location>
</feature>
<comment type="caution">
    <text evidence="4">The sequence shown here is derived from an EMBL/GenBank/DDBJ whole genome shotgun (WGS) entry which is preliminary data.</text>
</comment>
<keyword evidence="2" id="KW-0472">Membrane</keyword>
<name>A0A8H4RJJ8_9HELO</name>
<feature type="transmembrane region" description="Helical" evidence="2">
    <location>
        <begin position="315"/>
        <end position="335"/>
    </location>
</feature>
<keyword evidence="5" id="KW-1185">Reference proteome</keyword>
<keyword evidence="2" id="KW-1133">Transmembrane helix</keyword>
<dbReference type="OrthoDB" id="3533814at2759"/>